<dbReference type="PANTHER" id="PTHR46832">
    <property type="entry name" value="5'-METHYLTHIOADENOSINE/S-ADENOSYLHOMOCYSTEINE NUCLEOSIDASE"/>
    <property type="match status" value="1"/>
</dbReference>
<dbReference type="OrthoDB" id="9792278at2"/>
<evidence type="ECO:0000256" key="3">
    <source>
        <dbReference type="ARBA" id="ARBA00022801"/>
    </source>
</evidence>
<evidence type="ECO:0000256" key="4">
    <source>
        <dbReference type="ARBA" id="ARBA00023167"/>
    </source>
</evidence>
<dbReference type="Pfam" id="PF01048">
    <property type="entry name" value="PNP_UDP_1"/>
    <property type="match status" value="1"/>
</dbReference>
<dbReference type="SUPFAM" id="SSF53167">
    <property type="entry name" value="Purine and uridine phosphorylases"/>
    <property type="match status" value="1"/>
</dbReference>
<dbReference type="PATRIC" id="fig|1430899.3.peg.666"/>
<dbReference type="InterPro" id="IPR035994">
    <property type="entry name" value="Nucleoside_phosphorylase_sf"/>
</dbReference>
<dbReference type="NCBIfam" id="TIGR01704">
    <property type="entry name" value="MTA_SAH-Nsdase"/>
    <property type="match status" value="1"/>
</dbReference>
<evidence type="ECO:0000313" key="9">
    <source>
        <dbReference type="Proteomes" id="UP000052258"/>
    </source>
</evidence>
<evidence type="ECO:0000256" key="6">
    <source>
        <dbReference type="HAMAP-Rule" id="MF_01684"/>
    </source>
</evidence>
<comment type="similarity">
    <text evidence="6">Belongs to the PNP/UDP phosphorylase family. MtnN subfamily.</text>
</comment>
<keyword evidence="2 6" id="KW-0028">Amino-acid biosynthesis</keyword>
<dbReference type="GO" id="GO:0008782">
    <property type="term" value="F:adenosylhomocysteine nucleosidase activity"/>
    <property type="evidence" value="ECO:0007669"/>
    <property type="project" value="UniProtKB-UniRule"/>
</dbReference>
<evidence type="ECO:0000256" key="2">
    <source>
        <dbReference type="ARBA" id="ARBA00022605"/>
    </source>
</evidence>
<dbReference type="EC" id="3.2.2.9" evidence="6"/>
<dbReference type="CDD" id="cd09008">
    <property type="entry name" value="MTAN"/>
    <property type="match status" value="1"/>
</dbReference>
<dbReference type="InterPro" id="IPR000845">
    <property type="entry name" value="Nucleoside_phosphorylase_d"/>
</dbReference>
<reference evidence="8 9" key="1">
    <citation type="journal article" date="2015" name="Genome Biol. Evol.">
        <title>Comparative Genomics of Listeria Sensu Lato: Genus-Wide Differences in Evolutionary Dynamics and the Progressive Gain of Complex, Potentially Pathogenicity-Related Traits through Lateral Gene Transfer.</title>
        <authorList>
            <person name="Chiara M."/>
            <person name="Caruso M."/>
            <person name="D'Erchia A.M."/>
            <person name="Manzari C."/>
            <person name="Fraccalvieri R."/>
            <person name="Goffredo E."/>
            <person name="Latorre L."/>
            <person name="Miccolupo A."/>
            <person name="Padalino I."/>
            <person name="Santagada G."/>
            <person name="Chiocco D."/>
            <person name="Pesole G."/>
            <person name="Horner D.S."/>
            <person name="Parisi A."/>
        </authorList>
    </citation>
    <scope>NUCLEOTIDE SEQUENCE [LARGE SCALE GENOMIC DNA]</scope>
    <source>
        <strain evidence="8 9">1991</strain>
    </source>
</reference>
<accession>A0A0J8GHT3</accession>
<evidence type="ECO:0000256" key="1">
    <source>
        <dbReference type="ARBA" id="ARBA00004945"/>
    </source>
</evidence>
<feature type="active site" description="Proton donor" evidence="6">
    <location>
        <position position="200"/>
    </location>
</feature>
<evidence type="ECO:0000259" key="7">
    <source>
        <dbReference type="Pfam" id="PF01048"/>
    </source>
</evidence>
<protein>
    <recommendedName>
        <fullName evidence="6">5'-methylthioadenosine/S-adenosylhomocysteine nucleosidase</fullName>
        <shortName evidence="6">MTA/SAH nucleosidase</shortName>
        <shortName evidence="6">MTAN</shortName>
        <ecNumber evidence="6">3.2.2.9</ecNumber>
    </recommendedName>
    <alternativeName>
        <fullName evidence="6">5'-deoxyadenosine nucleosidase</fullName>
        <shortName evidence="6">DOA nucleosidase</shortName>
        <shortName evidence="6">dAdo nucleosidase</shortName>
    </alternativeName>
    <alternativeName>
        <fullName evidence="6">5'-methylthioadenosine nucleosidase</fullName>
        <shortName evidence="6">MTA nucleosidase</shortName>
    </alternativeName>
    <alternativeName>
        <fullName evidence="6">S-adenosylhomocysteine nucleosidase</fullName>
        <shortName evidence="6">AdoHcy nucleosidase</shortName>
        <shortName evidence="6">SAH nucleosidase</shortName>
        <shortName evidence="6">SRH nucleosidase</shortName>
    </alternativeName>
</protein>
<comment type="catalytic activity">
    <reaction evidence="6">
        <text>S-adenosyl-L-homocysteine + H2O = S-(5-deoxy-D-ribos-5-yl)-L-homocysteine + adenine</text>
        <dbReference type="Rhea" id="RHEA:17805"/>
        <dbReference type="ChEBI" id="CHEBI:15377"/>
        <dbReference type="ChEBI" id="CHEBI:16708"/>
        <dbReference type="ChEBI" id="CHEBI:57856"/>
        <dbReference type="ChEBI" id="CHEBI:58195"/>
        <dbReference type="EC" id="3.2.2.9"/>
    </reaction>
</comment>
<feature type="domain" description="Nucleoside phosphorylase" evidence="7">
    <location>
        <begin position="2"/>
        <end position="230"/>
    </location>
</feature>
<dbReference type="NCBIfam" id="NF004079">
    <property type="entry name" value="PRK05584.1"/>
    <property type="match status" value="1"/>
</dbReference>
<gene>
    <name evidence="6" type="primary">mtnN</name>
    <name evidence="8" type="ORF">X560_0642</name>
</gene>
<dbReference type="AlphaFoldDB" id="A0A0J8GHT3"/>
<comment type="function">
    <text evidence="6">Catalyzes the irreversible cleavage of the glycosidic bond in both 5'-methylthioadenosine (MTA) and S-adenosylhomocysteine (SAH/AdoHcy) to adenine and the corresponding thioribose, 5'-methylthioribose and S-ribosylhomocysteine, respectively. Also cleaves 5'-deoxyadenosine, a toxic by-product of radical S-adenosylmethionine (SAM) enzymes, into 5-deoxyribose and adenine.</text>
</comment>
<keyword evidence="3 6" id="KW-0378">Hydrolase</keyword>
<keyword evidence="4 6" id="KW-0486">Methionine biosynthesis</keyword>
<sequence length="234" mass="25485">MIGIIGAMEEEVKILKEQMTLLLEEEIAGAKFYRGTLENHEVVLLQSGIGKVNAAISTTILCDHYKPEWIINTGSAGGIGPDLNVSDVIISSQLTYGDVDATAFGYTFGQVPQMPAMYQSDKKLLDMAEKVYINQLKESPNKVVFGLIVTTDSFIATDEKREAIKTYFPEVKAVEMEATAIAQVAHQFDTPVLIVRALSDVADKEAAISFDAFLETAAKASSACILALLKEWDA</sequence>
<dbReference type="PANTHER" id="PTHR46832:SF1">
    <property type="entry name" value="5'-METHYLTHIOADENOSINE_S-ADENOSYLHOMOCYSTEINE NUCLEOSIDASE"/>
    <property type="match status" value="1"/>
</dbReference>
<dbReference type="Proteomes" id="UP000052258">
    <property type="component" value="Unassembled WGS sequence"/>
</dbReference>
<dbReference type="GO" id="GO:0019284">
    <property type="term" value="P:L-methionine salvage from S-adenosylmethionine"/>
    <property type="evidence" value="ECO:0007669"/>
    <property type="project" value="TreeGrafter"/>
</dbReference>
<evidence type="ECO:0000256" key="5">
    <source>
        <dbReference type="ARBA" id="ARBA00050313"/>
    </source>
</evidence>
<comment type="pathway">
    <text evidence="1 6">Amino-acid biosynthesis; L-methionine biosynthesis via salvage pathway; S-methyl-5-thio-alpha-D-ribose 1-phosphate from S-methyl-5'-thioadenosine (hydrolase route): step 1/2.</text>
</comment>
<keyword evidence="9" id="KW-1185">Reference proteome</keyword>
<comment type="catalytic activity">
    <reaction evidence="5">
        <text>5'-deoxyadenosine + H2O = 5-deoxy-D-ribose + adenine</text>
        <dbReference type="Rhea" id="RHEA:29859"/>
        <dbReference type="ChEBI" id="CHEBI:15377"/>
        <dbReference type="ChEBI" id="CHEBI:16708"/>
        <dbReference type="ChEBI" id="CHEBI:17319"/>
        <dbReference type="ChEBI" id="CHEBI:149540"/>
        <dbReference type="EC" id="3.2.2.9"/>
    </reaction>
    <physiologicalReaction direction="left-to-right" evidence="5">
        <dbReference type="Rhea" id="RHEA:29860"/>
    </physiologicalReaction>
</comment>
<dbReference type="GO" id="GO:0009164">
    <property type="term" value="P:nucleoside catabolic process"/>
    <property type="evidence" value="ECO:0007669"/>
    <property type="project" value="InterPro"/>
</dbReference>
<dbReference type="GO" id="GO:0008930">
    <property type="term" value="F:methylthioadenosine nucleosidase activity"/>
    <property type="evidence" value="ECO:0007669"/>
    <property type="project" value="UniProtKB-UniRule"/>
</dbReference>
<dbReference type="FunFam" id="3.40.50.1580:FF:000001">
    <property type="entry name" value="MTA/SAH nucleosidase family protein"/>
    <property type="match status" value="1"/>
</dbReference>
<feature type="binding site" evidence="6">
    <location>
        <begin position="176"/>
        <end position="177"/>
    </location>
    <ligand>
        <name>substrate</name>
    </ligand>
</feature>
<dbReference type="EMBL" id="AZHO01000007">
    <property type="protein sequence ID" value="KMT60514.1"/>
    <property type="molecule type" value="Genomic_DNA"/>
</dbReference>
<proteinExistence type="inferred from homology"/>
<dbReference type="Gene3D" id="3.40.50.1580">
    <property type="entry name" value="Nucleoside phosphorylase domain"/>
    <property type="match status" value="1"/>
</dbReference>
<dbReference type="GO" id="GO:0005829">
    <property type="term" value="C:cytosol"/>
    <property type="evidence" value="ECO:0007669"/>
    <property type="project" value="TreeGrafter"/>
</dbReference>
<name>A0A0J8GHT3_9LIST</name>
<feature type="binding site" evidence="6">
    <location>
        <position position="155"/>
    </location>
    <ligand>
        <name>substrate</name>
    </ligand>
</feature>
<dbReference type="UniPathway" id="UPA00904">
    <property type="reaction ID" value="UER00871"/>
</dbReference>
<evidence type="ECO:0000313" key="8">
    <source>
        <dbReference type="EMBL" id="KMT60514.1"/>
    </source>
</evidence>
<dbReference type="HAMAP" id="MF_01684">
    <property type="entry name" value="Salvage_MtnN"/>
    <property type="match status" value="1"/>
</dbReference>
<comment type="catalytic activity">
    <reaction evidence="6">
        <text>S-methyl-5'-thioadenosine + H2O = 5-(methylsulfanyl)-D-ribose + adenine</text>
        <dbReference type="Rhea" id="RHEA:13617"/>
        <dbReference type="ChEBI" id="CHEBI:15377"/>
        <dbReference type="ChEBI" id="CHEBI:16708"/>
        <dbReference type="ChEBI" id="CHEBI:17509"/>
        <dbReference type="ChEBI" id="CHEBI:78440"/>
        <dbReference type="EC" id="3.2.2.9"/>
    </reaction>
</comment>
<organism evidence="8 9">
    <name type="scientific">Listeria fleischmannii 1991</name>
    <dbReference type="NCBI Taxonomy" id="1430899"/>
    <lineage>
        <taxon>Bacteria</taxon>
        <taxon>Bacillati</taxon>
        <taxon>Bacillota</taxon>
        <taxon>Bacilli</taxon>
        <taxon>Bacillales</taxon>
        <taxon>Listeriaceae</taxon>
        <taxon>Listeria</taxon>
    </lineage>
</organism>
<feature type="binding site" evidence="6">
    <location>
        <position position="77"/>
    </location>
    <ligand>
        <name>substrate</name>
    </ligand>
</feature>
<comment type="caution">
    <text evidence="8">The sequence shown here is derived from an EMBL/GenBank/DDBJ whole genome shotgun (WGS) entry which is preliminary data.</text>
</comment>
<dbReference type="InterPro" id="IPR010049">
    <property type="entry name" value="MTA_SAH_Nsdase"/>
</dbReference>
<feature type="active site" description="Proton acceptor" evidence="6">
    <location>
        <position position="11"/>
    </location>
</feature>
<dbReference type="GO" id="GO:0019509">
    <property type="term" value="P:L-methionine salvage from methylthioadenosine"/>
    <property type="evidence" value="ECO:0007669"/>
    <property type="project" value="UniProtKB-UniRule"/>
</dbReference>